<dbReference type="Proteomes" id="UP000029120">
    <property type="component" value="Unassembled WGS sequence"/>
</dbReference>
<dbReference type="EMBL" id="KL994362">
    <property type="protein sequence ID" value="KFK21941.1"/>
    <property type="molecule type" value="Genomic_DNA"/>
</dbReference>
<evidence type="ECO:0000256" key="1">
    <source>
        <dbReference type="SAM" id="MobiDB-lite"/>
    </source>
</evidence>
<sequence>MQVGRDPGYPITWFPRANESEECLGGVDGVTKAFEFSIDKRSVLFLTSSPALEKSSIWGYKMSVSDAIAGDGSIGNDALESFHAAMADTPASVVALSPQSEQQTSEVSLKRCAITAGISRQPPRNTKKKSPVTSGGSILAASDHSTTLVALRKQVFSRDRDTFNDLGHATILEKSQIHLMEVMSVCHYVKAELDATKEEVTRLKEANHLLRKDKEAEITRCNSLIAVKEAESATLRTQVDDLISQLRSQTTSTEQLQQDLGLTKKKLRASGPAATIRCRWKMVQEYRMNRAKHWDALLVEKQFREVETLWCELNEEVPPVFPEAFTVFPEMTHVPSTSTE</sequence>
<organism evidence="2 3">
    <name type="scientific">Arabis alpina</name>
    <name type="common">Alpine rock-cress</name>
    <dbReference type="NCBI Taxonomy" id="50452"/>
    <lineage>
        <taxon>Eukaryota</taxon>
        <taxon>Viridiplantae</taxon>
        <taxon>Streptophyta</taxon>
        <taxon>Embryophyta</taxon>
        <taxon>Tracheophyta</taxon>
        <taxon>Spermatophyta</taxon>
        <taxon>Magnoliopsida</taxon>
        <taxon>eudicotyledons</taxon>
        <taxon>Gunneridae</taxon>
        <taxon>Pentapetalae</taxon>
        <taxon>rosids</taxon>
        <taxon>malvids</taxon>
        <taxon>Brassicales</taxon>
        <taxon>Brassicaceae</taxon>
        <taxon>Arabideae</taxon>
        <taxon>Arabis</taxon>
    </lineage>
</organism>
<dbReference type="AlphaFoldDB" id="A0A087FWD9"/>
<name>A0A087FWD9_ARAAL</name>
<dbReference type="OMA" id="ATIRCRW"/>
<keyword evidence="3" id="KW-1185">Reference proteome</keyword>
<evidence type="ECO:0000313" key="3">
    <source>
        <dbReference type="Proteomes" id="UP000029120"/>
    </source>
</evidence>
<protein>
    <submittedName>
        <fullName evidence="2">Uncharacterized protein</fullName>
    </submittedName>
</protein>
<feature type="region of interest" description="Disordered" evidence="1">
    <location>
        <begin position="118"/>
        <end position="138"/>
    </location>
</feature>
<dbReference type="Gramene" id="KFK21941">
    <property type="protein sequence ID" value="KFK21941"/>
    <property type="gene ID" value="AALP_AAs40902U000200"/>
</dbReference>
<gene>
    <name evidence="2" type="ORF">AALP_AAs40902U000200</name>
</gene>
<accession>A0A087FWD9</accession>
<dbReference type="OrthoDB" id="10416881at2759"/>
<proteinExistence type="predicted"/>
<reference evidence="3" key="1">
    <citation type="journal article" date="2015" name="Nat. Plants">
        <title>Genome expansion of Arabis alpina linked with retrotransposition and reduced symmetric DNA methylation.</title>
        <authorList>
            <person name="Willing E.M."/>
            <person name="Rawat V."/>
            <person name="Mandakova T."/>
            <person name="Maumus F."/>
            <person name="James G.V."/>
            <person name="Nordstroem K.J."/>
            <person name="Becker C."/>
            <person name="Warthmann N."/>
            <person name="Chica C."/>
            <person name="Szarzynska B."/>
            <person name="Zytnicki M."/>
            <person name="Albani M.C."/>
            <person name="Kiefer C."/>
            <person name="Bergonzi S."/>
            <person name="Castaings L."/>
            <person name="Mateos J.L."/>
            <person name="Berns M.C."/>
            <person name="Bujdoso N."/>
            <person name="Piofczyk T."/>
            <person name="de Lorenzo L."/>
            <person name="Barrero-Sicilia C."/>
            <person name="Mateos I."/>
            <person name="Piednoel M."/>
            <person name="Hagmann J."/>
            <person name="Chen-Min-Tao R."/>
            <person name="Iglesias-Fernandez R."/>
            <person name="Schuster S.C."/>
            <person name="Alonso-Blanco C."/>
            <person name="Roudier F."/>
            <person name="Carbonero P."/>
            <person name="Paz-Ares J."/>
            <person name="Davis S.J."/>
            <person name="Pecinka A."/>
            <person name="Quesneville H."/>
            <person name="Colot V."/>
            <person name="Lysak M.A."/>
            <person name="Weigel D."/>
            <person name="Coupland G."/>
            <person name="Schneeberger K."/>
        </authorList>
    </citation>
    <scope>NUCLEOTIDE SEQUENCE [LARGE SCALE GENOMIC DNA]</scope>
    <source>
        <strain evidence="3">cv. Pajares</strain>
    </source>
</reference>
<evidence type="ECO:0000313" key="2">
    <source>
        <dbReference type="EMBL" id="KFK21941.1"/>
    </source>
</evidence>